<evidence type="ECO:0000313" key="3">
    <source>
        <dbReference type="EMBL" id="MBB6503581.1"/>
    </source>
</evidence>
<protein>
    <submittedName>
        <fullName evidence="3">Membrane protein DedA with SNARE-associated domain</fullName>
    </submittedName>
</protein>
<dbReference type="AlphaFoldDB" id="A0A7X0MLZ4"/>
<dbReference type="Proteomes" id="UP000522313">
    <property type="component" value="Unassembled WGS sequence"/>
</dbReference>
<dbReference type="InterPro" id="IPR051311">
    <property type="entry name" value="DedA_domain"/>
</dbReference>
<feature type="domain" description="VTT" evidence="2">
    <location>
        <begin position="23"/>
        <end position="143"/>
    </location>
</feature>
<dbReference type="PANTHER" id="PTHR42709:SF2">
    <property type="entry name" value="INNER MEMBRANE PROTEIN YOHD"/>
    <property type="match status" value="1"/>
</dbReference>
<organism evidence="3 4">
    <name type="scientific">Sphingomonas endophytica</name>
    <dbReference type="NCBI Taxonomy" id="869719"/>
    <lineage>
        <taxon>Bacteria</taxon>
        <taxon>Pseudomonadati</taxon>
        <taxon>Pseudomonadota</taxon>
        <taxon>Alphaproteobacteria</taxon>
        <taxon>Sphingomonadales</taxon>
        <taxon>Sphingomonadaceae</taxon>
        <taxon>Sphingomonas</taxon>
    </lineage>
</organism>
<feature type="transmembrane region" description="Helical" evidence="1">
    <location>
        <begin position="39"/>
        <end position="62"/>
    </location>
</feature>
<dbReference type="RefSeq" id="WP_184504015.1">
    <property type="nucleotide sequence ID" value="NZ_JACHBT010000002.1"/>
</dbReference>
<name>A0A7X0MLZ4_9SPHN</name>
<reference evidence="3 4" key="2">
    <citation type="submission" date="2020-08" db="EMBL/GenBank/DDBJ databases">
        <authorList>
            <person name="Partida-Martinez L."/>
            <person name="Huntemann M."/>
            <person name="Clum A."/>
            <person name="Wang J."/>
            <person name="Palaniappan K."/>
            <person name="Ritter S."/>
            <person name="Chen I.-M."/>
            <person name="Stamatis D."/>
            <person name="Reddy T."/>
            <person name="O'Malley R."/>
            <person name="Daum C."/>
            <person name="Shapiro N."/>
            <person name="Ivanova N."/>
            <person name="Kyrpides N."/>
            <person name="Woyke T."/>
        </authorList>
    </citation>
    <scope>NUCLEOTIDE SEQUENCE [LARGE SCALE GENOMIC DNA]</scope>
    <source>
        <strain evidence="3 4">AS3.13</strain>
    </source>
</reference>
<proteinExistence type="predicted"/>
<keyword evidence="1" id="KW-1133">Transmembrane helix</keyword>
<reference evidence="3 4" key="1">
    <citation type="submission" date="2020-08" db="EMBL/GenBank/DDBJ databases">
        <title>The Agave Microbiome: Exploring the role of microbial communities in plant adaptations to desert environments.</title>
        <authorList>
            <person name="Partida-Martinez L.P."/>
        </authorList>
    </citation>
    <scope>NUCLEOTIDE SEQUENCE [LARGE SCALE GENOMIC DNA]</scope>
    <source>
        <strain evidence="3 4">AS3.13</strain>
    </source>
</reference>
<feature type="transmembrane region" description="Helical" evidence="1">
    <location>
        <begin position="161"/>
        <end position="182"/>
    </location>
</feature>
<dbReference type="Pfam" id="PF09335">
    <property type="entry name" value="VTT_dom"/>
    <property type="match status" value="1"/>
</dbReference>
<accession>A0A7X0MLZ4</accession>
<evidence type="ECO:0000256" key="1">
    <source>
        <dbReference type="SAM" id="Phobius"/>
    </source>
</evidence>
<dbReference type="PANTHER" id="PTHR42709">
    <property type="entry name" value="ALKALINE PHOSPHATASE LIKE PROTEIN"/>
    <property type="match status" value="1"/>
</dbReference>
<dbReference type="InterPro" id="IPR032816">
    <property type="entry name" value="VTT_dom"/>
</dbReference>
<evidence type="ECO:0000259" key="2">
    <source>
        <dbReference type="Pfam" id="PF09335"/>
    </source>
</evidence>
<gene>
    <name evidence="3" type="ORF">F4693_000534</name>
</gene>
<evidence type="ECO:0000313" key="4">
    <source>
        <dbReference type="Proteomes" id="UP000522313"/>
    </source>
</evidence>
<keyword evidence="1" id="KW-0472">Membrane</keyword>
<dbReference type="GO" id="GO:0005886">
    <property type="term" value="C:plasma membrane"/>
    <property type="evidence" value="ECO:0007669"/>
    <property type="project" value="TreeGrafter"/>
</dbReference>
<sequence>MTIEAIVARYGLAALFAGAALEGEAAVMAGGILAHKGLLSLPLAMLAAGLGSYTADQAWFYAGRHFRDHKWIAAARAKPAFTRAVAAFERHPTAFIFAFRFLYGLRTVSPVAIGSTNVPARRFAIVNGVSATCWAILFTGIGYLFGHGFEQLLGRIVADRHLWWAVGALLAAGIAFAGWRWYKARHA</sequence>
<keyword evidence="1" id="KW-0812">Transmembrane</keyword>
<comment type="caution">
    <text evidence="3">The sequence shown here is derived from an EMBL/GenBank/DDBJ whole genome shotgun (WGS) entry which is preliminary data.</text>
</comment>
<dbReference type="EMBL" id="JACHBT010000002">
    <property type="protein sequence ID" value="MBB6503581.1"/>
    <property type="molecule type" value="Genomic_DNA"/>
</dbReference>
<feature type="transmembrane region" description="Helical" evidence="1">
    <location>
        <begin position="123"/>
        <end position="146"/>
    </location>
</feature>